<evidence type="ECO:0000313" key="3">
    <source>
        <dbReference type="Proteomes" id="UP000664369"/>
    </source>
</evidence>
<keyword evidence="3" id="KW-1185">Reference proteome</keyword>
<evidence type="ECO:0000313" key="2">
    <source>
        <dbReference type="EMBL" id="MBO2007592.1"/>
    </source>
</evidence>
<name>A0ABS3Q8R3_9BACT</name>
<evidence type="ECO:0000256" key="1">
    <source>
        <dbReference type="SAM" id="SignalP"/>
    </source>
</evidence>
<accession>A0ABS3Q8R3</accession>
<proteinExistence type="predicted"/>
<dbReference type="Proteomes" id="UP000664369">
    <property type="component" value="Unassembled WGS sequence"/>
</dbReference>
<gene>
    <name evidence="2" type="ORF">J4E00_00920</name>
</gene>
<dbReference type="PROSITE" id="PS51257">
    <property type="entry name" value="PROKAR_LIPOPROTEIN"/>
    <property type="match status" value="1"/>
</dbReference>
<feature type="chain" id="PRO_5045327286" description="DUF5117 domain-containing protein" evidence="1">
    <location>
        <begin position="25"/>
        <end position="351"/>
    </location>
</feature>
<comment type="caution">
    <text evidence="2">The sequence shown here is derived from an EMBL/GenBank/DDBJ whole genome shotgun (WGS) entry which is preliminary data.</text>
</comment>
<dbReference type="EMBL" id="JAGETZ010000001">
    <property type="protein sequence ID" value="MBO2007592.1"/>
    <property type="molecule type" value="Genomic_DNA"/>
</dbReference>
<organism evidence="2 3">
    <name type="scientific">Hymenobacter negativus</name>
    <dbReference type="NCBI Taxonomy" id="2795026"/>
    <lineage>
        <taxon>Bacteria</taxon>
        <taxon>Pseudomonadati</taxon>
        <taxon>Bacteroidota</taxon>
        <taxon>Cytophagia</taxon>
        <taxon>Cytophagales</taxon>
        <taxon>Hymenobacteraceae</taxon>
        <taxon>Hymenobacter</taxon>
    </lineage>
</organism>
<protein>
    <recommendedName>
        <fullName evidence="4">DUF5117 domain-containing protein</fullName>
    </recommendedName>
</protein>
<evidence type="ECO:0008006" key="4">
    <source>
        <dbReference type="Google" id="ProtNLM"/>
    </source>
</evidence>
<dbReference type="RefSeq" id="WP_208173131.1">
    <property type="nucleotide sequence ID" value="NZ_JAGETZ010000001.1"/>
</dbReference>
<feature type="signal peptide" evidence="1">
    <location>
        <begin position="1"/>
        <end position="24"/>
    </location>
</feature>
<sequence length="351" mass="38502">MNFTRILRSSTALGACACALLLTACEKKDAAEVSPQAPAVTTPDVRVQDGRLVFASDLAWMKTVSQLANYNAAELAAWQGKFPGFEALPAAATEAALLDKPDGEHPVDRYFLALLNRDGLYQVGQQVHIFSHNVLYSLTNPDEATIRSVRQAIATGHATASPTLKISVFSEHPPQQLRGEPKEGGSTANKTLAGLDYVDDNVQYQWYQGNNFYFKYRTRFGVRSTYNYNGQTAAEVYLTNTLLYSKTSVTWWRQAGDNANKTFSTMSLHWDGNGQLPVPYAIGVYGPTSADWTVAGKSSSDNTEMYLSCGIITADHIDNVTLSGTVSNSVNWNTSQSNFRYLNYSATNLNP</sequence>
<reference evidence="2 3" key="1">
    <citation type="submission" date="2021-03" db="EMBL/GenBank/DDBJ databases">
        <authorList>
            <person name="Kim M.K."/>
        </authorList>
    </citation>
    <scope>NUCLEOTIDE SEQUENCE [LARGE SCALE GENOMIC DNA]</scope>
    <source>
        <strain evidence="2 3">BT442</strain>
    </source>
</reference>
<keyword evidence="1" id="KW-0732">Signal</keyword>